<dbReference type="PANTHER" id="PTHR43884:SF20">
    <property type="entry name" value="ACYL-COA DEHYDROGENASE FADE28"/>
    <property type="match status" value="1"/>
</dbReference>
<keyword evidence="9" id="KW-1185">Reference proteome</keyword>
<dbReference type="KEGG" id="halc:EY643_06775"/>
<evidence type="ECO:0000259" key="7">
    <source>
        <dbReference type="Pfam" id="PF02771"/>
    </source>
</evidence>
<dbReference type="Pfam" id="PF00441">
    <property type="entry name" value="Acyl-CoA_dh_1"/>
    <property type="match status" value="1"/>
</dbReference>
<proteinExistence type="inferred from homology"/>
<dbReference type="Gene3D" id="1.10.540.10">
    <property type="entry name" value="Acyl-CoA dehydrogenase/oxidase, N-terminal domain"/>
    <property type="match status" value="1"/>
</dbReference>
<name>A0A5P9NK76_9GAMM</name>
<comment type="cofactor">
    <cofactor evidence="1">
        <name>FAD</name>
        <dbReference type="ChEBI" id="CHEBI:57692"/>
    </cofactor>
</comment>
<accession>A0A5P9NK76</accession>
<dbReference type="OrthoDB" id="7053515at2"/>
<feature type="domain" description="Acyl-CoA dehydrogenase/oxidase N-terminal" evidence="7">
    <location>
        <begin position="6"/>
        <end position="118"/>
    </location>
</feature>
<dbReference type="InterPro" id="IPR036250">
    <property type="entry name" value="AcylCo_DH-like_C"/>
</dbReference>
<dbReference type="InterPro" id="IPR013786">
    <property type="entry name" value="AcylCoA_DH/ox_N"/>
</dbReference>
<dbReference type="SUPFAM" id="SSF56645">
    <property type="entry name" value="Acyl-CoA dehydrogenase NM domain-like"/>
    <property type="match status" value="1"/>
</dbReference>
<dbReference type="Proteomes" id="UP000326287">
    <property type="component" value="Chromosome"/>
</dbReference>
<dbReference type="InterPro" id="IPR009075">
    <property type="entry name" value="AcylCo_DH/oxidase_C"/>
</dbReference>
<protein>
    <submittedName>
        <fullName evidence="8">Acyl-CoA dehydrogenase</fullName>
    </submittedName>
</protein>
<evidence type="ECO:0000256" key="3">
    <source>
        <dbReference type="ARBA" id="ARBA00022630"/>
    </source>
</evidence>
<comment type="similarity">
    <text evidence="2">Belongs to the acyl-CoA dehydrogenase family.</text>
</comment>
<dbReference type="Gene3D" id="1.20.140.10">
    <property type="entry name" value="Butyryl-CoA Dehydrogenase, subunit A, domain 3"/>
    <property type="match status" value="1"/>
</dbReference>
<evidence type="ECO:0000256" key="2">
    <source>
        <dbReference type="ARBA" id="ARBA00009347"/>
    </source>
</evidence>
<evidence type="ECO:0000259" key="6">
    <source>
        <dbReference type="Pfam" id="PF00441"/>
    </source>
</evidence>
<organism evidence="8 9">
    <name type="scientific">Halioglobus maricola</name>
    <dbReference type="NCBI Taxonomy" id="2601894"/>
    <lineage>
        <taxon>Bacteria</taxon>
        <taxon>Pseudomonadati</taxon>
        <taxon>Pseudomonadota</taxon>
        <taxon>Gammaproteobacteria</taxon>
        <taxon>Cellvibrionales</taxon>
        <taxon>Halieaceae</taxon>
        <taxon>Halioglobus</taxon>
    </lineage>
</organism>
<gene>
    <name evidence="8" type="ORF">EY643_06775</name>
</gene>
<feature type="domain" description="Acyl-CoA dehydrogenase/oxidase C-terminal" evidence="6">
    <location>
        <begin position="217"/>
        <end position="355"/>
    </location>
</feature>
<dbReference type="RefSeq" id="WP_152661484.1">
    <property type="nucleotide sequence ID" value="NZ_CP036422.1"/>
</dbReference>
<evidence type="ECO:0000256" key="5">
    <source>
        <dbReference type="ARBA" id="ARBA00023002"/>
    </source>
</evidence>
<dbReference type="GO" id="GO:0050660">
    <property type="term" value="F:flavin adenine dinucleotide binding"/>
    <property type="evidence" value="ECO:0007669"/>
    <property type="project" value="InterPro"/>
</dbReference>
<dbReference type="SUPFAM" id="SSF47203">
    <property type="entry name" value="Acyl-CoA dehydrogenase C-terminal domain-like"/>
    <property type="match status" value="1"/>
</dbReference>
<evidence type="ECO:0000313" key="8">
    <source>
        <dbReference type="EMBL" id="QFU75378.1"/>
    </source>
</evidence>
<dbReference type="GO" id="GO:0003995">
    <property type="term" value="F:acyl-CoA dehydrogenase activity"/>
    <property type="evidence" value="ECO:0007669"/>
    <property type="project" value="TreeGrafter"/>
</dbReference>
<dbReference type="Pfam" id="PF02771">
    <property type="entry name" value="Acyl-CoA_dh_N"/>
    <property type="match status" value="1"/>
</dbReference>
<keyword evidence="4" id="KW-0274">FAD</keyword>
<evidence type="ECO:0000256" key="1">
    <source>
        <dbReference type="ARBA" id="ARBA00001974"/>
    </source>
</evidence>
<keyword evidence="5" id="KW-0560">Oxidoreductase</keyword>
<dbReference type="AlphaFoldDB" id="A0A5P9NK76"/>
<evidence type="ECO:0000256" key="4">
    <source>
        <dbReference type="ARBA" id="ARBA00022827"/>
    </source>
</evidence>
<evidence type="ECO:0000313" key="9">
    <source>
        <dbReference type="Proteomes" id="UP000326287"/>
    </source>
</evidence>
<sequence length="371" mass="40517">MNFEFNEEQQLVRDQARGFLNTNCQTSVVRRVLEGNELYAQDLWKQIAELGWTATTIPEEYGGIGLSYFELALIAEELGRACAPLPFASSVYLATEAILSVGSEAQKLEWLPKLAAGEVIGTLAYSEGPGEARPEKINTTVSNGSLSGVKRAVPGGDIASVICVLGQSLQGNGTSMYLVSTESDRVTTNTIKTIDPSLNYADISFENAHCELLGEDGNGWEILQQVLDRAAVLYAWEQLGGAESSLEMARNYSLERYAFGRPIGSFQAIKHKLAEMFVKNTLARSNAYYGAWALSTNAKELPLAAATARIGSSQAYYYASKENIQTHGGMGYTWEFDCQFFYRRSKALAIAVGSERSWQDKLINASDIAAA</sequence>
<dbReference type="InterPro" id="IPR009100">
    <property type="entry name" value="AcylCoA_DH/oxidase_NM_dom_sf"/>
</dbReference>
<keyword evidence="3" id="KW-0285">Flavoprotein</keyword>
<dbReference type="PANTHER" id="PTHR43884">
    <property type="entry name" value="ACYL-COA DEHYDROGENASE"/>
    <property type="match status" value="1"/>
</dbReference>
<dbReference type="InterPro" id="IPR037069">
    <property type="entry name" value="AcylCoA_DH/ox_N_sf"/>
</dbReference>
<reference evidence="8 9" key="1">
    <citation type="submission" date="2019-02" db="EMBL/GenBank/DDBJ databases">
        <authorList>
            <person name="Li S.-H."/>
        </authorList>
    </citation>
    <scope>NUCLEOTIDE SEQUENCE [LARGE SCALE GENOMIC DNA]</scope>
    <source>
        <strain evidence="8 9">IMCC14385</strain>
    </source>
</reference>
<dbReference type="EMBL" id="CP036422">
    <property type="protein sequence ID" value="QFU75378.1"/>
    <property type="molecule type" value="Genomic_DNA"/>
</dbReference>